<keyword evidence="4" id="KW-1185">Reference proteome</keyword>
<evidence type="ECO:0000313" key="4">
    <source>
        <dbReference type="Proteomes" id="UP000257131"/>
    </source>
</evidence>
<dbReference type="EMBL" id="QOHR01000002">
    <property type="protein sequence ID" value="REC58503.1"/>
    <property type="molecule type" value="Genomic_DNA"/>
</dbReference>
<sequence length="148" mass="15624">MALGALVLSGAPAPAQDTGEQAPPAAEVRAEIAEAMDAVADYSAEERDAALERAREGLDRLDAAIARREQAMRESWADMSDAARDTARERLADLRAARNRLGERYGALEAGTRSAWGELKSGFADAWDAVSDAWAASETDSTGDAAAD</sequence>
<reference evidence="3 4" key="1">
    <citation type="journal article" date="2017" name="Int. J. Syst. Evol. Microbiol.">
        <title>Rhodosalinus sediminis gen. nov., sp. nov., isolated from marine saltern.</title>
        <authorList>
            <person name="Guo L.Y."/>
            <person name="Ling S.K."/>
            <person name="Li C.M."/>
            <person name="Chen G.J."/>
            <person name="Du Z.J."/>
        </authorList>
    </citation>
    <scope>NUCLEOTIDE SEQUENCE [LARGE SCALE GENOMIC DNA]</scope>
    <source>
        <strain evidence="3 4">WDN1C137</strain>
    </source>
</reference>
<dbReference type="Proteomes" id="UP000257131">
    <property type="component" value="Unassembled WGS sequence"/>
</dbReference>
<dbReference type="AlphaFoldDB" id="A0A3D9BY84"/>
<evidence type="ECO:0000256" key="2">
    <source>
        <dbReference type="SAM" id="MobiDB-lite"/>
    </source>
</evidence>
<evidence type="ECO:0000313" key="3">
    <source>
        <dbReference type="EMBL" id="REC58503.1"/>
    </source>
</evidence>
<keyword evidence="1" id="KW-0175">Coiled coil</keyword>
<accession>A0A3D9BY84</accession>
<feature type="coiled-coil region" evidence="1">
    <location>
        <begin position="25"/>
        <end position="104"/>
    </location>
</feature>
<gene>
    <name evidence="3" type="ORF">DRV84_02770</name>
</gene>
<proteinExistence type="predicted"/>
<comment type="caution">
    <text evidence="3">The sequence shown here is derived from an EMBL/GenBank/DDBJ whole genome shotgun (WGS) entry which is preliminary data.</text>
</comment>
<evidence type="ECO:0000256" key="1">
    <source>
        <dbReference type="SAM" id="Coils"/>
    </source>
</evidence>
<organism evidence="3 4">
    <name type="scientific">Rhodosalinus sediminis</name>
    <dbReference type="NCBI Taxonomy" id="1940533"/>
    <lineage>
        <taxon>Bacteria</taxon>
        <taxon>Pseudomonadati</taxon>
        <taxon>Pseudomonadota</taxon>
        <taxon>Alphaproteobacteria</taxon>
        <taxon>Rhodobacterales</taxon>
        <taxon>Paracoccaceae</taxon>
        <taxon>Rhodosalinus</taxon>
    </lineage>
</organism>
<protein>
    <submittedName>
        <fullName evidence="3">Uncharacterized protein</fullName>
    </submittedName>
</protein>
<name>A0A3D9BY84_9RHOB</name>
<feature type="region of interest" description="Disordered" evidence="2">
    <location>
        <begin position="1"/>
        <end position="25"/>
    </location>
</feature>